<proteinExistence type="predicted"/>
<name>G2YGT9_BOTF4</name>
<dbReference type="Proteomes" id="UP000008177">
    <property type="component" value="Unplaced contigs"/>
</dbReference>
<evidence type="ECO:0000313" key="1">
    <source>
        <dbReference type="EMBL" id="CCD50973.1"/>
    </source>
</evidence>
<organism evidence="1 2">
    <name type="scientific">Botryotinia fuckeliana (strain T4)</name>
    <name type="common">Noble rot fungus</name>
    <name type="synonym">Botrytis cinerea</name>
    <dbReference type="NCBI Taxonomy" id="999810"/>
    <lineage>
        <taxon>Eukaryota</taxon>
        <taxon>Fungi</taxon>
        <taxon>Dikarya</taxon>
        <taxon>Ascomycota</taxon>
        <taxon>Pezizomycotina</taxon>
        <taxon>Leotiomycetes</taxon>
        <taxon>Helotiales</taxon>
        <taxon>Sclerotiniaceae</taxon>
        <taxon>Botrytis</taxon>
    </lineage>
</organism>
<dbReference type="EMBL" id="FQ790332">
    <property type="protein sequence ID" value="CCD50973.1"/>
    <property type="molecule type" value="Genomic_DNA"/>
</dbReference>
<dbReference type="AlphaFoldDB" id="G2YGT9"/>
<accession>G2YGT9</accession>
<dbReference type="InParanoid" id="G2YGT9"/>
<reference evidence="2" key="1">
    <citation type="journal article" date="2011" name="PLoS Genet.">
        <title>Genomic analysis of the necrotrophic fungal pathogens Sclerotinia sclerotiorum and Botrytis cinerea.</title>
        <authorList>
            <person name="Amselem J."/>
            <person name="Cuomo C.A."/>
            <person name="van Kan J.A."/>
            <person name="Viaud M."/>
            <person name="Benito E.P."/>
            <person name="Couloux A."/>
            <person name="Coutinho P.M."/>
            <person name="de Vries R.P."/>
            <person name="Dyer P.S."/>
            <person name="Fillinger S."/>
            <person name="Fournier E."/>
            <person name="Gout L."/>
            <person name="Hahn M."/>
            <person name="Kohn L."/>
            <person name="Lapalu N."/>
            <person name="Plummer K.M."/>
            <person name="Pradier J.M."/>
            <person name="Quevillon E."/>
            <person name="Sharon A."/>
            <person name="Simon A."/>
            <person name="ten Have A."/>
            <person name="Tudzynski B."/>
            <person name="Tudzynski P."/>
            <person name="Wincker P."/>
            <person name="Andrew M."/>
            <person name="Anthouard V."/>
            <person name="Beever R.E."/>
            <person name="Beffa R."/>
            <person name="Benoit I."/>
            <person name="Bouzid O."/>
            <person name="Brault B."/>
            <person name="Chen Z."/>
            <person name="Choquer M."/>
            <person name="Collemare J."/>
            <person name="Cotton P."/>
            <person name="Danchin E.G."/>
            <person name="Da Silva C."/>
            <person name="Gautier A."/>
            <person name="Giraud C."/>
            <person name="Giraud T."/>
            <person name="Gonzalez C."/>
            <person name="Grossetete S."/>
            <person name="Guldener U."/>
            <person name="Henrissat B."/>
            <person name="Howlett B.J."/>
            <person name="Kodira C."/>
            <person name="Kretschmer M."/>
            <person name="Lappartient A."/>
            <person name="Leroch M."/>
            <person name="Levis C."/>
            <person name="Mauceli E."/>
            <person name="Neuveglise C."/>
            <person name="Oeser B."/>
            <person name="Pearson M."/>
            <person name="Poulain J."/>
            <person name="Poussereau N."/>
            <person name="Quesneville H."/>
            <person name="Rascle C."/>
            <person name="Schumacher J."/>
            <person name="Segurens B."/>
            <person name="Sexton A."/>
            <person name="Silva E."/>
            <person name="Sirven C."/>
            <person name="Soanes D.M."/>
            <person name="Talbot N.J."/>
            <person name="Templeton M."/>
            <person name="Yandava C."/>
            <person name="Yarden O."/>
            <person name="Zeng Q."/>
            <person name="Rollins J.A."/>
            <person name="Lebrun M.H."/>
            <person name="Dickman M."/>
        </authorList>
    </citation>
    <scope>NUCLEOTIDE SEQUENCE [LARGE SCALE GENOMIC DNA]</scope>
    <source>
        <strain evidence="2">T4</strain>
    </source>
</reference>
<dbReference type="HOGENOM" id="CLU_2440591_0_0_1"/>
<protein>
    <submittedName>
        <fullName evidence="1">Uncharacterized protein</fullName>
    </submittedName>
</protein>
<sequence>MAMVTPVTGSFHSSIRRRMYEGVGVIEARDVSSINSKSETDVPSVVPKLRTLKYKHHSLEMSVSDRYFKCPTPNHHGLAHCSVRSLYLWG</sequence>
<evidence type="ECO:0000313" key="2">
    <source>
        <dbReference type="Proteomes" id="UP000008177"/>
    </source>
</evidence>
<gene>
    <name evidence="1" type="ORF">BofuT4_uP022410.1</name>
</gene>